<evidence type="ECO:0000313" key="3">
    <source>
        <dbReference type="Proteomes" id="UP000058114"/>
    </source>
</evidence>
<dbReference type="STRING" id="652.WL1483_3760"/>
<dbReference type="SUPFAM" id="SSF69635">
    <property type="entry name" value="Type III secretory system chaperone-like"/>
    <property type="match status" value="1"/>
</dbReference>
<reference evidence="2 4" key="3">
    <citation type="submission" date="2021-09" db="EMBL/GenBank/DDBJ databases">
        <title>Aeromonas schubertii isolated from Asian sea bass.</title>
        <authorList>
            <person name="Pinpimai K."/>
        </authorList>
    </citation>
    <scope>NUCLEOTIDE SEQUENCE [LARGE SCALE GENOMIC DNA]</scope>
    <source>
        <strain evidence="2 4">CHULA2021a</strain>
    </source>
</reference>
<reference evidence="1 3" key="2">
    <citation type="journal article" date="2016" name="Genome Announc.">
        <title>Complete Genome Sequence of the Highly Virulent Aeromonas schubertii Strain WL1483, Isolated from Diseased Snakehead Fish (Channa argus) in China.</title>
        <authorList>
            <person name="Liu L."/>
            <person name="Li N."/>
            <person name="Zhang D."/>
            <person name="Fu X."/>
            <person name="Shi C."/>
            <person name="Lin Q."/>
            <person name="Hao G."/>
        </authorList>
    </citation>
    <scope>NUCLEOTIDE SEQUENCE [LARGE SCALE GENOMIC DNA]</scope>
    <source>
        <strain evidence="1 3">WL1483</strain>
    </source>
</reference>
<evidence type="ECO:0000313" key="1">
    <source>
        <dbReference type="EMBL" id="ALP43179.1"/>
    </source>
</evidence>
<protein>
    <submittedName>
        <fullName evidence="1">Uncharacterized protein</fullName>
    </submittedName>
</protein>
<dbReference type="EMBL" id="CP013067">
    <property type="protein sequence ID" value="ALP43179.1"/>
    <property type="molecule type" value="Genomic_DNA"/>
</dbReference>
<dbReference type="Gene3D" id="3.30.1460.10">
    <property type="match status" value="1"/>
</dbReference>
<proteinExistence type="predicted"/>
<sequence length="131" mass="14700">MNKEALINQWLSDMSGDQWQLEDGECHLSNSDGEHYCSIQLTSSRLLMMFPIHPAALPQDEELHKNLLLLNNHPEIIGFASFSLAEDNLTVVLSTALPCEAISTHSVADFWQRSNHARNGLFAAIIDREGR</sequence>
<evidence type="ECO:0000313" key="4">
    <source>
        <dbReference type="Proteomes" id="UP000774958"/>
    </source>
</evidence>
<dbReference type="OrthoDB" id="6637010at2"/>
<accession>A0A0S2SN74</accession>
<dbReference type="KEGG" id="asr:WL1483_3760"/>
<organism evidence="1 3">
    <name type="scientific">Aeromonas schubertii</name>
    <dbReference type="NCBI Taxonomy" id="652"/>
    <lineage>
        <taxon>Bacteria</taxon>
        <taxon>Pseudomonadati</taxon>
        <taxon>Pseudomonadota</taxon>
        <taxon>Gammaproteobacteria</taxon>
        <taxon>Aeromonadales</taxon>
        <taxon>Aeromonadaceae</taxon>
        <taxon>Aeromonas</taxon>
    </lineage>
</organism>
<reference evidence="3" key="1">
    <citation type="submission" date="2015-10" db="EMBL/GenBank/DDBJ databases">
        <title>Complete Genome Sequence of Aeromonas schubertii strain WL1483.</title>
        <authorList>
            <person name="Liu L."/>
        </authorList>
    </citation>
    <scope>NUCLEOTIDE SEQUENCE [LARGE SCALE GENOMIC DNA]</scope>
    <source>
        <strain evidence="3">WL1483</strain>
    </source>
</reference>
<dbReference type="EMBL" id="JAIRBT010000001">
    <property type="protein sequence ID" value="MBZ6064809.1"/>
    <property type="molecule type" value="Genomic_DNA"/>
</dbReference>
<evidence type="ECO:0000313" key="2">
    <source>
        <dbReference type="EMBL" id="MBZ6064809.1"/>
    </source>
</evidence>
<dbReference type="AlphaFoldDB" id="A0A0S2SN74"/>
<dbReference type="PATRIC" id="fig|652.5.peg.294"/>
<dbReference type="Proteomes" id="UP000058114">
    <property type="component" value="Chromosome"/>
</dbReference>
<dbReference type="Proteomes" id="UP000774958">
    <property type="component" value="Unassembled WGS sequence"/>
</dbReference>
<name>A0A0S2SN74_9GAMM</name>
<keyword evidence="4" id="KW-1185">Reference proteome</keyword>
<gene>
    <name evidence="2" type="ORF">LA374_01055</name>
    <name evidence="1" type="ORF">WL1483_3760</name>
</gene>
<dbReference type="RefSeq" id="WP_050665693.1">
    <property type="nucleotide sequence ID" value="NZ_CDDB01000033.1"/>
</dbReference>